<accession>A0A8S5TAW6</accession>
<reference evidence="3" key="1">
    <citation type="journal article" date="2021" name="Proc. Natl. Acad. Sci. U.S.A.">
        <title>A Catalog of Tens of Thousands of Viruses from Human Metagenomes Reveals Hidden Associations with Chronic Diseases.</title>
        <authorList>
            <person name="Tisza M.J."/>
            <person name="Buck C.B."/>
        </authorList>
    </citation>
    <scope>NUCLEOTIDE SEQUENCE</scope>
    <source>
        <strain evidence="3">CtLq07</strain>
    </source>
</reference>
<feature type="transmembrane region" description="Helical" evidence="1">
    <location>
        <begin position="31"/>
        <end position="52"/>
    </location>
</feature>
<dbReference type="NCBIfam" id="NF038353">
    <property type="entry name" value="FxLYD_dom"/>
    <property type="match status" value="1"/>
</dbReference>
<evidence type="ECO:0000259" key="2">
    <source>
        <dbReference type="Pfam" id="PF13240"/>
    </source>
</evidence>
<protein>
    <submittedName>
        <fullName evidence="3">Zinc-ribbon domain protein</fullName>
    </submittedName>
</protein>
<proteinExistence type="predicted"/>
<dbReference type="Pfam" id="PF13240">
    <property type="entry name" value="Zn_Ribbon_1"/>
    <property type="match status" value="1"/>
</dbReference>
<dbReference type="EMBL" id="BK032789">
    <property type="protein sequence ID" value="DAF60461.1"/>
    <property type="molecule type" value="Genomic_DNA"/>
</dbReference>
<evidence type="ECO:0000313" key="3">
    <source>
        <dbReference type="EMBL" id="DAF60461.1"/>
    </source>
</evidence>
<name>A0A8S5TAW6_9CAUD</name>
<dbReference type="InterPro" id="IPR047676">
    <property type="entry name" value="FxLYD_dom"/>
</dbReference>
<keyword evidence="1" id="KW-0812">Transmembrane</keyword>
<sequence length="151" mass="16430">MSMKVCKDCGTEVSKSAKVCPKCGKKLKHTALRVILGILVIIIGIGALASGGENTTPTSNNQQEKFTLVSDKKVIDSLGTTYIEGEIKNNTNKTYSYVQVTFNLYDANGAQLGTAVDNINNLEPNSTWKYKAIGLVTEKVSTYKFVEITGW</sequence>
<organism evidence="3">
    <name type="scientific">Myoviridae sp. ctLq07</name>
    <dbReference type="NCBI Taxonomy" id="2827681"/>
    <lineage>
        <taxon>Viruses</taxon>
        <taxon>Duplodnaviria</taxon>
        <taxon>Heunggongvirae</taxon>
        <taxon>Uroviricota</taxon>
        <taxon>Caudoviricetes</taxon>
    </lineage>
</organism>
<evidence type="ECO:0000256" key="1">
    <source>
        <dbReference type="SAM" id="Phobius"/>
    </source>
</evidence>
<keyword evidence="1" id="KW-1133">Transmembrane helix</keyword>
<dbReference type="InterPro" id="IPR026870">
    <property type="entry name" value="Zinc_ribbon_dom"/>
</dbReference>
<keyword evidence="1" id="KW-0472">Membrane</keyword>
<feature type="domain" description="Zinc-ribbon" evidence="2">
    <location>
        <begin position="6"/>
        <end position="27"/>
    </location>
</feature>